<dbReference type="Proteomes" id="UP000644115">
    <property type="component" value="Unassembled WGS sequence"/>
</dbReference>
<dbReference type="GO" id="GO:0008745">
    <property type="term" value="F:N-acetylmuramoyl-L-alanine amidase activity"/>
    <property type="evidence" value="ECO:0007669"/>
    <property type="project" value="InterPro"/>
</dbReference>
<reference evidence="2" key="1">
    <citation type="submission" date="2020-08" db="EMBL/GenBank/DDBJ databases">
        <authorList>
            <person name="Liu C."/>
            <person name="Sun Q."/>
        </authorList>
    </citation>
    <scope>NUCLEOTIDE SEQUENCE</scope>
    <source>
        <strain evidence="2">BX16</strain>
    </source>
</reference>
<proteinExistence type="predicted"/>
<evidence type="ECO:0000313" key="2">
    <source>
        <dbReference type="EMBL" id="MBC6000041.1"/>
    </source>
</evidence>
<dbReference type="EMBL" id="JACRWC010000106">
    <property type="protein sequence ID" value="MBC6000041.1"/>
    <property type="molecule type" value="Genomic_DNA"/>
</dbReference>
<evidence type="ECO:0000313" key="3">
    <source>
        <dbReference type="Proteomes" id="UP000644115"/>
    </source>
</evidence>
<organism evidence="2 3">
    <name type="scientific">Lentihominibacter faecis</name>
    <dbReference type="NCBI Taxonomy" id="2764712"/>
    <lineage>
        <taxon>Bacteria</taxon>
        <taxon>Bacillati</taxon>
        <taxon>Bacillota</taxon>
        <taxon>Clostridia</taxon>
        <taxon>Peptostreptococcales</taxon>
        <taxon>Anaerovoracaceae</taxon>
        <taxon>Lentihominibacter</taxon>
    </lineage>
</organism>
<protein>
    <submittedName>
        <fullName evidence="2">N-acetylmuramoyl-L-alanine amidase</fullName>
    </submittedName>
</protein>
<sequence>MPNLFLSPSVQEYNPYINGLGSEEYYMNLVADAMEPYLISCGISFTRNDPDATLQQAIALSNAGNYDFHLALHSNAAPPALAGQLQGCDIYYYATSTQGARAAKIFAENLKVIYPDPAKVRTVANTTLGELRLVKAPSNLIELAYHDNAEDAFWIIDNIQLIARTLVLALTEYFGIPFVEPSI</sequence>
<dbReference type="GO" id="GO:0009253">
    <property type="term" value="P:peptidoglycan catabolic process"/>
    <property type="evidence" value="ECO:0007669"/>
    <property type="project" value="InterPro"/>
</dbReference>
<gene>
    <name evidence="2" type="ORF">H8876_08520</name>
</gene>
<dbReference type="SMART" id="SM00646">
    <property type="entry name" value="Ami_3"/>
    <property type="match status" value="1"/>
</dbReference>
<dbReference type="AlphaFoldDB" id="A0A923SND8"/>
<dbReference type="SUPFAM" id="SSF53187">
    <property type="entry name" value="Zn-dependent exopeptidases"/>
    <property type="match status" value="1"/>
</dbReference>
<comment type="caution">
    <text evidence="2">The sequence shown here is derived from an EMBL/GenBank/DDBJ whole genome shotgun (WGS) entry which is preliminary data.</text>
</comment>
<dbReference type="InterPro" id="IPR002508">
    <property type="entry name" value="MurNAc-LAA_cat"/>
</dbReference>
<keyword evidence="3" id="KW-1185">Reference proteome</keyword>
<dbReference type="RefSeq" id="WP_249287391.1">
    <property type="nucleotide sequence ID" value="NZ_JACRWC010000106.1"/>
</dbReference>
<dbReference type="Pfam" id="PF01520">
    <property type="entry name" value="Amidase_3"/>
    <property type="match status" value="1"/>
</dbReference>
<accession>A0A923SND8</accession>
<evidence type="ECO:0000259" key="1">
    <source>
        <dbReference type="SMART" id="SM00646"/>
    </source>
</evidence>
<dbReference type="Gene3D" id="3.40.630.40">
    <property type="entry name" value="Zn-dependent exopeptidases"/>
    <property type="match status" value="1"/>
</dbReference>
<name>A0A923SND8_9FIRM</name>
<feature type="domain" description="MurNAc-LAA" evidence="1">
    <location>
        <begin position="58"/>
        <end position="171"/>
    </location>
</feature>